<sequence length="64" mass="7234">MNRYKCPLCGGSQYSTNPNRADESCIYCGHKGTVLMNSLEDEQPNQPLKEAVNQDQKNNQSKKE</sequence>
<dbReference type="EMBL" id="VSSQ01063683">
    <property type="protein sequence ID" value="MPN16686.1"/>
    <property type="molecule type" value="Genomic_DNA"/>
</dbReference>
<evidence type="ECO:0000256" key="1">
    <source>
        <dbReference type="SAM" id="MobiDB-lite"/>
    </source>
</evidence>
<evidence type="ECO:0000313" key="2">
    <source>
        <dbReference type="EMBL" id="MPN16686.1"/>
    </source>
</evidence>
<dbReference type="SUPFAM" id="SSF57783">
    <property type="entry name" value="Zinc beta-ribbon"/>
    <property type="match status" value="1"/>
</dbReference>
<accession>A0A645FSJ0</accession>
<protein>
    <submittedName>
        <fullName evidence="2">Uncharacterized protein</fullName>
    </submittedName>
</protein>
<organism evidence="2">
    <name type="scientific">bioreactor metagenome</name>
    <dbReference type="NCBI Taxonomy" id="1076179"/>
    <lineage>
        <taxon>unclassified sequences</taxon>
        <taxon>metagenomes</taxon>
        <taxon>ecological metagenomes</taxon>
    </lineage>
</organism>
<proteinExistence type="predicted"/>
<gene>
    <name evidence="2" type="ORF">SDC9_164031</name>
</gene>
<reference evidence="2" key="1">
    <citation type="submission" date="2019-08" db="EMBL/GenBank/DDBJ databases">
        <authorList>
            <person name="Kucharzyk K."/>
            <person name="Murdoch R.W."/>
            <person name="Higgins S."/>
            <person name="Loffler F."/>
        </authorList>
    </citation>
    <scope>NUCLEOTIDE SEQUENCE</scope>
</reference>
<feature type="region of interest" description="Disordered" evidence="1">
    <location>
        <begin position="42"/>
        <end position="64"/>
    </location>
</feature>
<dbReference type="AlphaFoldDB" id="A0A645FSJ0"/>
<comment type="caution">
    <text evidence="2">The sequence shown here is derived from an EMBL/GenBank/DDBJ whole genome shotgun (WGS) entry which is preliminary data.</text>
</comment>
<feature type="compositionally biased region" description="Polar residues" evidence="1">
    <location>
        <begin position="53"/>
        <end position="64"/>
    </location>
</feature>
<name>A0A645FSJ0_9ZZZZ</name>